<dbReference type="Proteomes" id="UP000236723">
    <property type="component" value="Unassembled WGS sequence"/>
</dbReference>
<dbReference type="Gene3D" id="3.10.620.30">
    <property type="match status" value="1"/>
</dbReference>
<keyword evidence="2" id="KW-0472">Membrane</keyword>
<dbReference type="SMART" id="SM00460">
    <property type="entry name" value="TGc"/>
    <property type="match status" value="1"/>
</dbReference>
<accession>A0A1H6CL59</accession>
<feature type="domain" description="Transglutaminase-like" evidence="3">
    <location>
        <begin position="458"/>
        <end position="528"/>
    </location>
</feature>
<protein>
    <submittedName>
        <fullName evidence="4">Transglutaminase-like superfamily protein</fullName>
    </submittedName>
</protein>
<feature type="transmembrane region" description="Helical" evidence="2">
    <location>
        <begin position="124"/>
        <end position="141"/>
    </location>
</feature>
<dbReference type="EMBL" id="FNVO01000010">
    <property type="protein sequence ID" value="SEG73176.1"/>
    <property type="molecule type" value="Genomic_DNA"/>
</dbReference>
<feature type="transmembrane region" description="Helical" evidence="2">
    <location>
        <begin position="12"/>
        <end position="32"/>
    </location>
</feature>
<feature type="compositionally biased region" description="Low complexity" evidence="1">
    <location>
        <begin position="563"/>
        <end position="573"/>
    </location>
</feature>
<feature type="transmembrane region" description="Helical" evidence="2">
    <location>
        <begin position="44"/>
        <end position="62"/>
    </location>
</feature>
<feature type="compositionally biased region" description="Gly residues" evidence="1">
    <location>
        <begin position="550"/>
        <end position="562"/>
    </location>
</feature>
<evidence type="ECO:0000259" key="3">
    <source>
        <dbReference type="SMART" id="SM00460"/>
    </source>
</evidence>
<evidence type="ECO:0000313" key="4">
    <source>
        <dbReference type="EMBL" id="SEG73176.1"/>
    </source>
</evidence>
<dbReference type="PANTHER" id="PTHR42736">
    <property type="entry name" value="PROTEIN-GLUTAMINE GAMMA-GLUTAMYLTRANSFERASE"/>
    <property type="match status" value="1"/>
</dbReference>
<dbReference type="InterPro" id="IPR021878">
    <property type="entry name" value="TgpA_N"/>
</dbReference>
<sequence>MAVSPGVPARGAAAWTLGTALSLAVLAPGLVFAPGYTDPGMVRWLLGCVAAGSVAVASLLAGRLPPVRALLGGLPVPLAALVALAAWRPGQTPGAVAGAVDALLHSGARILTTTPPVPVTVDTLALPLTATWLTGAAAVAAARAARPLLALVPPVVLLVGAVVLAGPDAPPGYPAVAVLVAAGALLLGTTPGPQFGYGRMDGRAVLRSLGVAAVLAVLAAFAAPPVLDGWAPTPPDLHTAVQPPAELDQAVNPLSYLPAWAAGPARPLLEVRAERPVELRWVTLADFTGQTWLPEAGYRPTGGTVPAPDPAPPRTTSYRADLRVHDLPGPWLPAVGHPRAVQGPPVAYDPASGTIVTRSGQSAGRHYTVTGDVPAWRPGDAVNAVVPTDPEFERYRELPPGAPARIRDVAAVVAGTDSPYRQAVRLAEHLRRDYVVDVRGRGGHGYASLAAFLVMPGEGRRGRGTPDQFASAFAVLARAAGLPSRVVVGFEQGVADGPGRYQVRTGDAVAWGEVYFDRVGWVPFDVVPGSRTSTRSAAAPQGSVPSPRPGGNGAGQQPGGGRPATPAATPLSGPGAGGGSGAWLLVAGALVVPAPFVVVPLLRRRRTRRRLYRGTPAERIIGAWAEVLDGLRLAGRPVPAACTVREVAALDPDAGLRELATRVNMVGFWPAGGVDPAEAVAAADFVAGYTRALRRSRPPLRRLLWWLDPRPLLW</sequence>
<gene>
    <name evidence="4" type="ORF">SAMN04489712_11080</name>
</gene>
<dbReference type="InterPro" id="IPR002931">
    <property type="entry name" value="Transglutaminase-like"/>
</dbReference>
<feature type="transmembrane region" description="Helical" evidence="2">
    <location>
        <begin position="172"/>
        <end position="192"/>
    </location>
</feature>
<dbReference type="PANTHER" id="PTHR42736:SF1">
    <property type="entry name" value="PROTEIN-GLUTAMINE GAMMA-GLUTAMYLTRANSFERASE"/>
    <property type="match status" value="1"/>
</dbReference>
<dbReference type="AlphaFoldDB" id="A0A1H6CL59"/>
<feature type="transmembrane region" description="Helical" evidence="2">
    <location>
        <begin position="148"/>
        <end position="166"/>
    </location>
</feature>
<feature type="transmembrane region" description="Helical" evidence="2">
    <location>
        <begin position="582"/>
        <end position="602"/>
    </location>
</feature>
<evidence type="ECO:0000256" key="1">
    <source>
        <dbReference type="SAM" id="MobiDB-lite"/>
    </source>
</evidence>
<proteinExistence type="predicted"/>
<feature type="transmembrane region" description="Helical" evidence="2">
    <location>
        <begin position="69"/>
        <end position="87"/>
    </location>
</feature>
<organism evidence="4 5">
    <name type="scientific">Thermomonospora echinospora</name>
    <dbReference type="NCBI Taxonomy" id="1992"/>
    <lineage>
        <taxon>Bacteria</taxon>
        <taxon>Bacillati</taxon>
        <taxon>Actinomycetota</taxon>
        <taxon>Actinomycetes</taxon>
        <taxon>Streptosporangiales</taxon>
        <taxon>Thermomonosporaceae</taxon>
        <taxon>Thermomonospora</taxon>
    </lineage>
</organism>
<dbReference type="InterPro" id="IPR038765">
    <property type="entry name" value="Papain-like_cys_pep_sf"/>
</dbReference>
<reference evidence="5" key="1">
    <citation type="submission" date="2016-10" db="EMBL/GenBank/DDBJ databases">
        <authorList>
            <person name="Varghese N."/>
            <person name="Submissions S."/>
        </authorList>
    </citation>
    <scope>NUCLEOTIDE SEQUENCE [LARGE SCALE GENOMIC DNA]</scope>
    <source>
        <strain evidence="5">DSM 43163</strain>
    </source>
</reference>
<evidence type="ECO:0000256" key="2">
    <source>
        <dbReference type="SAM" id="Phobius"/>
    </source>
</evidence>
<name>A0A1H6CL59_9ACTN</name>
<feature type="region of interest" description="Disordered" evidence="1">
    <location>
        <begin position="295"/>
        <end position="317"/>
    </location>
</feature>
<keyword evidence="5" id="KW-1185">Reference proteome</keyword>
<evidence type="ECO:0000313" key="5">
    <source>
        <dbReference type="Proteomes" id="UP000236723"/>
    </source>
</evidence>
<keyword evidence="2" id="KW-1133">Transmembrane helix</keyword>
<dbReference type="Pfam" id="PF11992">
    <property type="entry name" value="TgpA_N"/>
    <property type="match status" value="1"/>
</dbReference>
<feature type="region of interest" description="Disordered" evidence="1">
    <location>
        <begin position="531"/>
        <end position="574"/>
    </location>
</feature>
<feature type="transmembrane region" description="Helical" evidence="2">
    <location>
        <begin position="204"/>
        <end position="227"/>
    </location>
</feature>
<dbReference type="SUPFAM" id="SSF54001">
    <property type="entry name" value="Cysteine proteinases"/>
    <property type="match status" value="1"/>
</dbReference>
<dbReference type="InterPro" id="IPR052901">
    <property type="entry name" value="Bact_TGase-like"/>
</dbReference>
<dbReference type="Pfam" id="PF01841">
    <property type="entry name" value="Transglut_core"/>
    <property type="match status" value="1"/>
</dbReference>
<keyword evidence="2" id="KW-0812">Transmembrane</keyword>